<evidence type="ECO:0000313" key="9">
    <source>
        <dbReference type="Proteomes" id="UP000001208"/>
    </source>
</evidence>
<dbReference type="InterPro" id="IPR004358">
    <property type="entry name" value="Sig_transdc_His_kin-like_C"/>
</dbReference>
<dbReference type="InterPro" id="IPR036097">
    <property type="entry name" value="HisK_dim/P_sf"/>
</dbReference>
<dbReference type="Pfam" id="PF07494">
    <property type="entry name" value="Reg_prop"/>
    <property type="match status" value="2"/>
</dbReference>
<dbReference type="PANTHER" id="PTHR43547">
    <property type="entry name" value="TWO-COMPONENT HISTIDINE KINASE"/>
    <property type="match status" value="1"/>
</dbReference>
<dbReference type="OrthoDB" id="594725at2"/>
<dbReference type="InterPro" id="IPR013783">
    <property type="entry name" value="Ig-like_fold"/>
</dbReference>
<dbReference type="AlphaFoldDB" id="B3QU93"/>
<dbReference type="Proteomes" id="UP000001208">
    <property type="component" value="Chromosome"/>
</dbReference>
<dbReference type="Gene3D" id="1.10.287.130">
    <property type="match status" value="1"/>
</dbReference>
<evidence type="ECO:0000256" key="2">
    <source>
        <dbReference type="ARBA" id="ARBA00012438"/>
    </source>
</evidence>
<dbReference type="Gene3D" id="2.130.10.10">
    <property type="entry name" value="YVTN repeat-like/Quinoprotein amine dehydrogenase"/>
    <property type="match status" value="2"/>
</dbReference>
<dbReference type="Pfam" id="PF00512">
    <property type="entry name" value="HisKA"/>
    <property type="match status" value="1"/>
</dbReference>
<organism evidence="8 9">
    <name type="scientific">Chloroherpeton thalassium (strain ATCC 35110 / GB-78)</name>
    <dbReference type="NCBI Taxonomy" id="517418"/>
    <lineage>
        <taxon>Bacteria</taxon>
        <taxon>Pseudomonadati</taxon>
        <taxon>Chlorobiota</taxon>
        <taxon>Chlorobiia</taxon>
        <taxon>Chlorobiales</taxon>
        <taxon>Chloroherpetonaceae</taxon>
        <taxon>Chloroherpeton</taxon>
    </lineage>
</organism>
<dbReference type="Gene3D" id="2.60.40.10">
    <property type="entry name" value="Immunoglobulins"/>
    <property type="match status" value="1"/>
</dbReference>
<dbReference type="Pfam" id="PF02518">
    <property type="entry name" value="HATPase_c"/>
    <property type="match status" value="1"/>
</dbReference>
<feature type="transmembrane region" description="Helical" evidence="6">
    <location>
        <begin position="757"/>
        <end position="777"/>
    </location>
</feature>
<dbReference type="CDD" id="cd00075">
    <property type="entry name" value="HATPase"/>
    <property type="match status" value="1"/>
</dbReference>
<dbReference type="RefSeq" id="WP_012500426.1">
    <property type="nucleotide sequence ID" value="NC_011026.1"/>
</dbReference>
<dbReference type="SMART" id="SM00387">
    <property type="entry name" value="HATPase_c"/>
    <property type="match status" value="1"/>
</dbReference>
<dbReference type="EC" id="2.7.13.3" evidence="2"/>
<sequence length="1054" mass="116654">MKQVFLFLILAFFAFAKPLLANDIRSLMVKIHRTWSEADGLPQNSINAIAADPNGWLWIGTQDGAAYYNGLAWQSIRMPNHTTSNIIGPKCLLATPDSVIWFGTEGGGLHALRPVVGLTPEDWQWQSYNTATGLCSDFLNCLYYGKNGEIYIGTDKGVSVLHNGMISDFPNKKNAIREPVFSIYQTKSGEIYFGTAKGIFVFQHEKLQRLDFPNDLSVRILSITEGADGQIFFCSEGEGIFVYAQKSVSHLAESDGLASNVVCSSFRSENGTLFFGTNNGISLFHNNRFETLTEQDGLTNKVVLSIYAAPNGKTYFGTEVGLSIYEQGSFLSLTQSEGLQDKVVWSIFQDSAEHLYFGTSAGISFFDGNRLRAIGENTPLGKLTVRTIFESQDGTIFFGTNEGVYALSHGNLHTFLPKSALSENTIFAILEHKNELFFGTRDNGVFIYDGKQLQRLCTENGLSSNYIYTLYKSPNGKIYIGTRGGGLAIYDGKTLFSLKKEDGLPNNDVRAIIQDSKGRFCFGTNSGLSIYDGKTFTNLSDTSRPALPNNVIYQVQEDQFGRLYALTNKGICRITEMRTPNTFGELPFKIAQFGKSDGLPSLEGNAGASFKDSRGRLWFGTIAGLAMFDPSQETPDTLQKPVLINKISIRKLPASELSKFLTNKNLQGELQLSYDQNDIHFDYACLSYKRESETRFQTQLIGYDDAPSDWKKSVRKEYTNLPAGSYIFTVRGMDYAGNISKPASVSFAILPAPWQTWWAYLLYVLASGGLIFGLIRWRIATLEEQKRALEKIVAERTAEVVRQKTALETSNEELRKLSNLKTEFLSIAAHDLKNPLQSILGFAQLVKENAKNAEMVAQMGDAIYQSSKRMFLLIKDLLETSKIESGKLELNQSPVDLASLASIVADSLQFQAYQKEQTIQVQMEKSCDVLADGDRISEVLENLISNAVKYSPNKTTITIVVRKTRSENGDGQELVQLAVKDEGLGLSAEDKQKIFGRFQKLSARPTGGESSTGLGLSIVKTLVEAHGGRVWAESDGKNKGTTFFVELPAYKPAG</sequence>
<keyword evidence="9" id="KW-1185">Reference proteome</keyword>
<dbReference type="SUPFAM" id="SSF55874">
    <property type="entry name" value="ATPase domain of HSP90 chaperone/DNA topoisomerase II/histidine kinase"/>
    <property type="match status" value="1"/>
</dbReference>
<keyword evidence="6" id="KW-1133">Transmembrane helix</keyword>
<dbReference type="InterPro" id="IPR015943">
    <property type="entry name" value="WD40/YVTN_repeat-like_dom_sf"/>
</dbReference>
<dbReference type="PANTHER" id="PTHR43547:SF2">
    <property type="entry name" value="HYBRID SIGNAL TRANSDUCTION HISTIDINE KINASE C"/>
    <property type="match status" value="1"/>
</dbReference>
<gene>
    <name evidence="8" type="ordered locus">Ctha_1885</name>
</gene>
<keyword evidence="6" id="KW-0812">Transmembrane</keyword>
<dbReference type="EMBL" id="CP001100">
    <property type="protein sequence ID" value="ACF14342.1"/>
    <property type="molecule type" value="Genomic_DNA"/>
</dbReference>
<name>B3QU93_CHLT3</name>
<reference evidence="8 9" key="1">
    <citation type="submission" date="2008-06" db="EMBL/GenBank/DDBJ databases">
        <title>Complete sequence of Chloroherpeton thalassium ATCC 35110.</title>
        <authorList>
            <consortium name="US DOE Joint Genome Institute"/>
            <person name="Lucas S."/>
            <person name="Copeland A."/>
            <person name="Lapidus A."/>
            <person name="Glavina del Rio T."/>
            <person name="Dalin E."/>
            <person name="Tice H."/>
            <person name="Bruce D."/>
            <person name="Goodwin L."/>
            <person name="Pitluck S."/>
            <person name="Schmutz J."/>
            <person name="Larimer F."/>
            <person name="Land M."/>
            <person name="Hauser L."/>
            <person name="Kyrpides N."/>
            <person name="Mikhailova N."/>
            <person name="Liu Z."/>
            <person name="Li T."/>
            <person name="Zhao F."/>
            <person name="Overmann J."/>
            <person name="Bryant D.A."/>
            <person name="Richardson P."/>
        </authorList>
    </citation>
    <scope>NUCLEOTIDE SEQUENCE [LARGE SCALE GENOMIC DNA]</scope>
    <source>
        <strain evidence="9">ATCC 35110 / GB-78</strain>
    </source>
</reference>
<dbReference type="InterPro" id="IPR011110">
    <property type="entry name" value="Reg_prop"/>
</dbReference>
<keyword evidence="6" id="KW-0472">Membrane</keyword>
<evidence type="ECO:0000256" key="1">
    <source>
        <dbReference type="ARBA" id="ARBA00000085"/>
    </source>
</evidence>
<dbReference type="InterPro" id="IPR003661">
    <property type="entry name" value="HisK_dim/P_dom"/>
</dbReference>
<evidence type="ECO:0000256" key="4">
    <source>
        <dbReference type="ARBA" id="ARBA00022679"/>
    </source>
</evidence>
<accession>B3QU93</accession>
<keyword evidence="5 8" id="KW-0418">Kinase</keyword>
<dbReference type="InterPro" id="IPR005467">
    <property type="entry name" value="His_kinase_dom"/>
</dbReference>
<dbReference type="InterPro" id="IPR036890">
    <property type="entry name" value="HATPase_C_sf"/>
</dbReference>
<dbReference type="InterPro" id="IPR011047">
    <property type="entry name" value="Quinoprotein_ADH-like_sf"/>
</dbReference>
<dbReference type="CDD" id="cd00082">
    <property type="entry name" value="HisKA"/>
    <property type="match status" value="1"/>
</dbReference>
<feature type="domain" description="Histidine kinase" evidence="7">
    <location>
        <begin position="827"/>
        <end position="1051"/>
    </location>
</feature>
<dbReference type="PRINTS" id="PR00344">
    <property type="entry name" value="BCTRLSENSOR"/>
</dbReference>
<dbReference type="HOGENOM" id="CLU_290311_0_0_10"/>
<evidence type="ECO:0000256" key="5">
    <source>
        <dbReference type="ARBA" id="ARBA00022777"/>
    </source>
</evidence>
<protein>
    <recommendedName>
        <fullName evidence="2">histidine kinase</fullName>
        <ecNumber evidence="2">2.7.13.3</ecNumber>
    </recommendedName>
</protein>
<evidence type="ECO:0000259" key="7">
    <source>
        <dbReference type="PROSITE" id="PS50109"/>
    </source>
</evidence>
<dbReference type="SUPFAM" id="SSF47384">
    <property type="entry name" value="Homodimeric domain of signal transducing histidine kinase"/>
    <property type="match status" value="1"/>
</dbReference>
<dbReference type="SUPFAM" id="SSF50998">
    <property type="entry name" value="Quinoprotein alcohol dehydrogenase-like"/>
    <property type="match status" value="1"/>
</dbReference>
<dbReference type="GO" id="GO:0000155">
    <property type="term" value="F:phosphorelay sensor kinase activity"/>
    <property type="evidence" value="ECO:0007669"/>
    <property type="project" value="InterPro"/>
</dbReference>
<evidence type="ECO:0000313" key="8">
    <source>
        <dbReference type="EMBL" id="ACF14342.1"/>
    </source>
</evidence>
<comment type="catalytic activity">
    <reaction evidence="1">
        <text>ATP + protein L-histidine = ADP + protein N-phospho-L-histidine.</text>
        <dbReference type="EC" id="2.7.13.3"/>
    </reaction>
</comment>
<dbReference type="FunFam" id="3.30.565.10:FF:000006">
    <property type="entry name" value="Sensor histidine kinase WalK"/>
    <property type="match status" value="1"/>
</dbReference>
<dbReference type="eggNOG" id="COG3292">
    <property type="taxonomic scope" value="Bacteria"/>
</dbReference>
<keyword evidence="3" id="KW-0597">Phosphoprotein</keyword>
<dbReference type="SMART" id="SM00388">
    <property type="entry name" value="HisKA"/>
    <property type="match status" value="1"/>
</dbReference>
<dbReference type="KEGG" id="cts:Ctha_1885"/>
<dbReference type="Gene3D" id="3.30.565.10">
    <property type="entry name" value="Histidine kinase-like ATPase, C-terminal domain"/>
    <property type="match status" value="1"/>
</dbReference>
<dbReference type="InterPro" id="IPR003594">
    <property type="entry name" value="HATPase_dom"/>
</dbReference>
<dbReference type="eggNOG" id="COG2205">
    <property type="taxonomic scope" value="Bacteria"/>
</dbReference>
<dbReference type="STRING" id="517418.Ctha_1885"/>
<dbReference type="PROSITE" id="PS50109">
    <property type="entry name" value="HIS_KIN"/>
    <property type="match status" value="1"/>
</dbReference>
<evidence type="ECO:0000256" key="6">
    <source>
        <dbReference type="SAM" id="Phobius"/>
    </source>
</evidence>
<evidence type="ECO:0000256" key="3">
    <source>
        <dbReference type="ARBA" id="ARBA00022553"/>
    </source>
</evidence>
<keyword evidence="4 8" id="KW-0808">Transferase</keyword>
<proteinExistence type="predicted"/>